<dbReference type="Proteomes" id="UP001595616">
    <property type="component" value="Unassembled WGS sequence"/>
</dbReference>
<dbReference type="PANTHER" id="PTHR11851">
    <property type="entry name" value="METALLOPROTEASE"/>
    <property type="match status" value="1"/>
</dbReference>
<feature type="coiled-coil region" evidence="1">
    <location>
        <begin position="321"/>
        <end position="348"/>
    </location>
</feature>
<evidence type="ECO:0000256" key="1">
    <source>
        <dbReference type="SAM" id="Coils"/>
    </source>
</evidence>
<dbReference type="PANTHER" id="PTHR11851:SF224">
    <property type="entry name" value="PROCESSING PROTEASE"/>
    <property type="match status" value="1"/>
</dbReference>
<dbReference type="InterPro" id="IPR011765">
    <property type="entry name" value="Pept_M16_N"/>
</dbReference>
<comment type="caution">
    <text evidence="4">The sequence shown here is derived from an EMBL/GenBank/DDBJ whole genome shotgun (WGS) entry which is preliminary data.</text>
</comment>
<accession>A0ABV7Z1F8</accession>
<reference evidence="5" key="1">
    <citation type="journal article" date="2019" name="Int. J. Syst. Evol. Microbiol.">
        <title>The Global Catalogue of Microorganisms (GCM) 10K type strain sequencing project: providing services to taxonomists for standard genome sequencing and annotation.</title>
        <authorList>
            <consortium name="The Broad Institute Genomics Platform"/>
            <consortium name="The Broad Institute Genome Sequencing Center for Infectious Disease"/>
            <person name="Wu L."/>
            <person name="Ma J."/>
        </authorList>
    </citation>
    <scope>NUCLEOTIDE SEQUENCE [LARGE SCALE GENOMIC DNA]</scope>
    <source>
        <strain evidence="5">CECT 7956</strain>
    </source>
</reference>
<dbReference type="InterPro" id="IPR050361">
    <property type="entry name" value="MPP/UQCRC_Complex"/>
</dbReference>
<dbReference type="Pfam" id="PF05193">
    <property type="entry name" value="Peptidase_M16_C"/>
    <property type="match status" value="1"/>
</dbReference>
<keyword evidence="1" id="KW-0175">Coiled coil</keyword>
<organism evidence="4 5">
    <name type="scientific">Lacihabitans lacunae</name>
    <dbReference type="NCBI Taxonomy" id="1028214"/>
    <lineage>
        <taxon>Bacteria</taxon>
        <taxon>Pseudomonadati</taxon>
        <taxon>Bacteroidota</taxon>
        <taxon>Cytophagia</taxon>
        <taxon>Cytophagales</taxon>
        <taxon>Leadbetterellaceae</taxon>
        <taxon>Lacihabitans</taxon>
    </lineage>
</organism>
<dbReference type="InterPro" id="IPR007863">
    <property type="entry name" value="Peptidase_M16_C"/>
</dbReference>
<dbReference type="RefSeq" id="WP_379838899.1">
    <property type="nucleotide sequence ID" value="NZ_JBHRYQ010000001.1"/>
</dbReference>
<evidence type="ECO:0000259" key="3">
    <source>
        <dbReference type="Pfam" id="PF05193"/>
    </source>
</evidence>
<evidence type="ECO:0000313" key="4">
    <source>
        <dbReference type="EMBL" id="MFC3812038.1"/>
    </source>
</evidence>
<evidence type="ECO:0000259" key="2">
    <source>
        <dbReference type="Pfam" id="PF00675"/>
    </source>
</evidence>
<feature type="domain" description="Peptidase M16 C-terminal" evidence="3">
    <location>
        <begin position="181"/>
        <end position="353"/>
    </location>
</feature>
<dbReference type="SUPFAM" id="SSF63411">
    <property type="entry name" value="LuxS/MPP-like metallohydrolase"/>
    <property type="match status" value="2"/>
</dbReference>
<feature type="domain" description="Peptidase M16 N-terminal" evidence="2">
    <location>
        <begin position="43"/>
        <end position="163"/>
    </location>
</feature>
<dbReference type="InterPro" id="IPR011249">
    <property type="entry name" value="Metalloenz_LuxS/M16"/>
</dbReference>
<keyword evidence="5" id="KW-1185">Reference proteome</keyword>
<dbReference type="Gene3D" id="3.30.830.10">
    <property type="entry name" value="Metalloenzyme, LuxS/M16 peptidase-like"/>
    <property type="match status" value="2"/>
</dbReference>
<proteinExistence type="predicted"/>
<gene>
    <name evidence="4" type="ORF">ACFOOI_15365</name>
</gene>
<name>A0ABV7Z1F8_9BACT</name>
<dbReference type="Pfam" id="PF00675">
    <property type="entry name" value="Peptidase_M16"/>
    <property type="match status" value="1"/>
</dbReference>
<evidence type="ECO:0000313" key="5">
    <source>
        <dbReference type="Proteomes" id="UP001595616"/>
    </source>
</evidence>
<protein>
    <submittedName>
        <fullName evidence="4">M16 family metallopeptidase</fullName>
    </submittedName>
</protein>
<dbReference type="EMBL" id="JBHRYQ010000001">
    <property type="protein sequence ID" value="MFC3812038.1"/>
    <property type="molecule type" value="Genomic_DNA"/>
</dbReference>
<sequence>MDRSIGPKISEEITIKIPKAEKVNLNNNIQLYLLPNPNLEVFRLEIVYDAGSVFGEKYADAYFLSKMLTAGTEKLTAAQIAEKLDNFGGFLEVNQNHERLQIVLHGLQVHFDKYLTTLKSLIYESTIPEEELTIQKNISKQTYLVNNEKTAFVASSVIKKALFGNEHSFGKSMDAEEIDAIDKNGLTKFYNDFILKSPFKIFLSGKFDQEQIKQLNETFGQAPILSTERTFGLPSLQAPQYQKIEKEGSLQSSIRIGKVTFNRNHPDFYGFMVMSTLLGGYFGSRLMKNIREEKGLTYGISSQQVPLAGTGYFLIGTDVNKENVAVAIEEIQKEIDILKNTNVDADELSIVKNYMSGSILGGTNTVFDLMDKQKAIIYEGLPLDFYDNLIPEIRKVDAEQIKQIANTYLNDLTTIIVG</sequence>